<proteinExistence type="predicted"/>
<evidence type="ECO:0000313" key="1">
    <source>
        <dbReference type="EMBL" id="GMH94463.1"/>
    </source>
</evidence>
<dbReference type="EMBL" id="BRXY01000431">
    <property type="protein sequence ID" value="GMH94463.1"/>
    <property type="molecule type" value="Genomic_DNA"/>
</dbReference>
<gene>
    <name evidence="1" type="ORF">TrST_g10937</name>
</gene>
<organism evidence="1 2">
    <name type="scientific">Triparma strigata</name>
    <dbReference type="NCBI Taxonomy" id="1606541"/>
    <lineage>
        <taxon>Eukaryota</taxon>
        <taxon>Sar</taxon>
        <taxon>Stramenopiles</taxon>
        <taxon>Ochrophyta</taxon>
        <taxon>Bolidophyceae</taxon>
        <taxon>Parmales</taxon>
        <taxon>Triparmaceae</taxon>
        <taxon>Triparma</taxon>
    </lineage>
</organism>
<protein>
    <submittedName>
        <fullName evidence="1">Uncharacterized protein</fullName>
    </submittedName>
</protein>
<name>A0A9W7BXE2_9STRA</name>
<accession>A0A9W7BXE2</accession>
<evidence type="ECO:0000313" key="2">
    <source>
        <dbReference type="Proteomes" id="UP001165085"/>
    </source>
</evidence>
<comment type="caution">
    <text evidence="1">The sequence shown here is derived from an EMBL/GenBank/DDBJ whole genome shotgun (WGS) entry which is preliminary data.</text>
</comment>
<dbReference type="AlphaFoldDB" id="A0A9W7BXE2"/>
<sequence>MYASEPTRQGDIVSHRFLGDGEGETIVHQPFPLVSAPFIELKRDLSNNSSQMVISPVRVASEPNRQGNVVYKRHARFLDDWEGEAMISPNPQSISLVAAPLVDLKRDLSDDSSGMEISEACSLDPFKKHWWTEEENAILFEAQAKKPRWRDQKRFVRVNIGPSKMRHSERGSMLTVMTLSVSFLRIKISLRVDQKNPSSTVSDTYSLKQRRPTLFIIHLSKMRHSGKELIITVSTLSGSFMRMLSSRVEQRSRSSIVI</sequence>
<dbReference type="Proteomes" id="UP001165085">
    <property type="component" value="Unassembled WGS sequence"/>
</dbReference>
<keyword evidence="2" id="KW-1185">Reference proteome</keyword>
<reference evidence="2" key="1">
    <citation type="journal article" date="2023" name="Commun. Biol.">
        <title>Genome analysis of Parmales, the sister group of diatoms, reveals the evolutionary specialization of diatoms from phago-mixotrophs to photoautotrophs.</title>
        <authorList>
            <person name="Ban H."/>
            <person name="Sato S."/>
            <person name="Yoshikawa S."/>
            <person name="Yamada K."/>
            <person name="Nakamura Y."/>
            <person name="Ichinomiya M."/>
            <person name="Sato N."/>
            <person name="Blanc-Mathieu R."/>
            <person name="Endo H."/>
            <person name="Kuwata A."/>
            <person name="Ogata H."/>
        </authorList>
    </citation>
    <scope>NUCLEOTIDE SEQUENCE [LARGE SCALE GENOMIC DNA]</scope>
    <source>
        <strain evidence="2">NIES 3701</strain>
    </source>
</reference>